<dbReference type="InterPro" id="IPR018062">
    <property type="entry name" value="HTH_AraC-typ_CS"/>
</dbReference>
<dbReference type="InterPro" id="IPR001789">
    <property type="entry name" value="Sig_transdc_resp-reg_receiver"/>
</dbReference>
<accession>A0A1T2X8E2</accession>
<comment type="caution">
    <text evidence="11">The sequence shown here is derived from an EMBL/GenBank/DDBJ whole genome shotgun (WGS) entry which is preliminary data.</text>
</comment>
<dbReference type="PRINTS" id="PR00032">
    <property type="entry name" value="HTHARAC"/>
</dbReference>
<evidence type="ECO:0000256" key="8">
    <source>
        <dbReference type="PROSITE-ProRule" id="PRU00169"/>
    </source>
</evidence>
<evidence type="ECO:0000256" key="3">
    <source>
        <dbReference type="ARBA" id="ARBA00022553"/>
    </source>
</evidence>
<dbReference type="PANTHER" id="PTHR42713:SF3">
    <property type="entry name" value="TRANSCRIPTIONAL REGULATORY PROTEIN HPTR"/>
    <property type="match status" value="1"/>
</dbReference>
<gene>
    <name evidence="11" type="ORF">BVG16_18100</name>
</gene>
<dbReference type="Proteomes" id="UP000190188">
    <property type="component" value="Unassembled WGS sequence"/>
</dbReference>
<dbReference type="InterPro" id="IPR020449">
    <property type="entry name" value="Tscrpt_reg_AraC-type_HTH"/>
</dbReference>
<evidence type="ECO:0000259" key="9">
    <source>
        <dbReference type="PROSITE" id="PS01124"/>
    </source>
</evidence>
<evidence type="ECO:0000256" key="2">
    <source>
        <dbReference type="ARBA" id="ARBA00022490"/>
    </source>
</evidence>
<dbReference type="GO" id="GO:0000160">
    <property type="term" value="P:phosphorelay signal transduction system"/>
    <property type="evidence" value="ECO:0007669"/>
    <property type="project" value="UniProtKB-KW"/>
</dbReference>
<keyword evidence="7" id="KW-0804">Transcription</keyword>
<dbReference type="SMART" id="SM00342">
    <property type="entry name" value="HTH_ARAC"/>
    <property type="match status" value="1"/>
</dbReference>
<evidence type="ECO:0000256" key="6">
    <source>
        <dbReference type="ARBA" id="ARBA00023125"/>
    </source>
</evidence>
<dbReference type="CDD" id="cd17536">
    <property type="entry name" value="REC_YesN-like"/>
    <property type="match status" value="1"/>
</dbReference>
<dbReference type="AlphaFoldDB" id="A0A1T2X8E2"/>
<proteinExistence type="predicted"/>
<evidence type="ECO:0000256" key="7">
    <source>
        <dbReference type="ARBA" id="ARBA00023163"/>
    </source>
</evidence>
<dbReference type="InterPro" id="IPR018060">
    <property type="entry name" value="HTH_AraC"/>
</dbReference>
<organism evidence="11 12">
    <name type="scientific">Paenibacillus selenitireducens</name>
    <dbReference type="NCBI Taxonomy" id="1324314"/>
    <lineage>
        <taxon>Bacteria</taxon>
        <taxon>Bacillati</taxon>
        <taxon>Bacillota</taxon>
        <taxon>Bacilli</taxon>
        <taxon>Bacillales</taxon>
        <taxon>Paenibacillaceae</taxon>
        <taxon>Paenibacillus</taxon>
    </lineage>
</organism>
<evidence type="ECO:0000313" key="11">
    <source>
        <dbReference type="EMBL" id="OPA76130.1"/>
    </source>
</evidence>
<dbReference type="PANTHER" id="PTHR42713">
    <property type="entry name" value="HISTIDINE KINASE-RELATED"/>
    <property type="match status" value="1"/>
</dbReference>
<dbReference type="STRING" id="1324314.BVG16_18100"/>
<protein>
    <submittedName>
        <fullName evidence="11">DNA-binding response regulator</fullName>
    </submittedName>
</protein>
<dbReference type="GO" id="GO:0043565">
    <property type="term" value="F:sequence-specific DNA binding"/>
    <property type="evidence" value="ECO:0007669"/>
    <property type="project" value="InterPro"/>
</dbReference>
<dbReference type="InterPro" id="IPR011006">
    <property type="entry name" value="CheY-like_superfamily"/>
</dbReference>
<dbReference type="Gene3D" id="3.40.50.2300">
    <property type="match status" value="1"/>
</dbReference>
<dbReference type="OrthoDB" id="159632at2"/>
<keyword evidence="4" id="KW-0902">Two-component regulatory system</keyword>
<keyword evidence="12" id="KW-1185">Reference proteome</keyword>
<dbReference type="SMART" id="SM00448">
    <property type="entry name" value="REC"/>
    <property type="match status" value="1"/>
</dbReference>
<reference evidence="11 12" key="1">
    <citation type="submission" date="2017-01" db="EMBL/GenBank/DDBJ databases">
        <title>Genome analysis of Paenibacillus selenitrireducens ES3-24.</title>
        <authorList>
            <person name="Xu D."/>
            <person name="Yao R."/>
            <person name="Zheng S."/>
        </authorList>
    </citation>
    <scope>NUCLEOTIDE SEQUENCE [LARGE SCALE GENOMIC DNA]</scope>
    <source>
        <strain evidence="11 12">ES3-24</strain>
    </source>
</reference>
<sequence length="538" mass="62234">MKVLIVDDEKHVRNAIDMLADWERYGITEVLQASDGEAAVSVIQAQAPQIVMTDMRMPRKDGAELLTWLYTNAPQIKVMVISGYDDFELVRHAVRHGGMDYILKPVQAAALNEALGKAVDCWRKEEHERQRFTRQSIEVNEMKPHYGDKLFTDFLVGQGRLDQLLNQLRDEFKLPANTANCSLAVLAVAQLDRKLLAKFQNQLDLLFFTLINICNEFLKQKGVAFRQLNSPGEVVILFWDERGSLPPLLDDINEGIYMTLHRRMHIGVSLRRAFPAELTQAYQEASQAVWRRSVLDPKHLHTYTEDSSGSARPLRLSSLEEQLRLAALSGNREQIENMATRWLDEVKQLQTITPEQLIQWDNEWDWMQSQWLEGETGGNTRKEQDNVYPDLPSPLPLNEEGLLSCEPYRTQLVNRLAATSKLLTQQHSKETSFFVHDIAKYIERHYQEEISLQDVAARFFLSREYIARKFKQEYGVTLLDYLSRFRIEKAKLLLHNSHLRIAQVAEMVGYQDEKYFSKVFKKLEGINPGEFRKEHTLG</sequence>
<dbReference type="GO" id="GO:0003700">
    <property type="term" value="F:DNA-binding transcription factor activity"/>
    <property type="evidence" value="ECO:0007669"/>
    <property type="project" value="InterPro"/>
</dbReference>
<dbReference type="SUPFAM" id="SSF52172">
    <property type="entry name" value="CheY-like"/>
    <property type="match status" value="1"/>
</dbReference>
<evidence type="ECO:0000313" key="12">
    <source>
        <dbReference type="Proteomes" id="UP000190188"/>
    </source>
</evidence>
<evidence type="ECO:0000256" key="4">
    <source>
        <dbReference type="ARBA" id="ARBA00023012"/>
    </source>
</evidence>
<feature type="domain" description="HTH araC/xylS-type" evidence="9">
    <location>
        <begin position="436"/>
        <end position="534"/>
    </location>
</feature>
<dbReference type="Gene3D" id="1.10.10.60">
    <property type="entry name" value="Homeodomain-like"/>
    <property type="match status" value="2"/>
</dbReference>
<keyword evidence="3 8" id="KW-0597">Phosphoprotein</keyword>
<dbReference type="GO" id="GO:0005737">
    <property type="term" value="C:cytoplasm"/>
    <property type="evidence" value="ECO:0007669"/>
    <property type="project" value="UniProtKB-SubCell"/>
</dbReference>
<feature type="domain" description="Response regulatory" evidence="10">
    <location>
        <begin position="2"/>
        <end position="119"/>
    </location>
</feature>
<dbReference type="InterPro" id="IPR051552">
    <property type="entry name" value="HptR"/>
</dbReference>
<dbReference type="PROSITE" id="PS00041">
    <property type="entry name" value="HTH_ARAC_FAMILY_1"/>
    <property type="match status" value="1"/>
</dbReference>
<dbReference type="PROSITE" id="PS01124">
    <property type="entry name" value="HTH_ARAC_FAMILY_2"/>
    <property type="match status" value="1"/>
</dbReference>
<dbReference type="EMBL" id="MSZX01000007">
    <property type="protein sequence ID" value="OPA76130.1"/>
    <property type="molecule type" value="Genomic_DNA"/>
</dbReference>
<evidence type="ECO:0000256" key="1">
    <source>
        <dbReference type="ARBA" id="ARBA00004496"/>
    </source>
</evidence>
<dbReference type="Pfam" id="PF00072">
    <property type="entry name" value="Response_reg"/>
    <property type="match status" value="1"/>
</dbReference>
<comment type="subcellular location">
    <subcellularLocation>
        <location evidence="1">Cytoplasm</location>
    </subcellularLocation>
</comment>
<dbReference type="PROSITE" id="PS50110">
    <property type="entry name" value="RESPONSE_REGULATORY"/>
    <property type="match status" value="1"/>
</dbReference>
<name>A0A1T2X8E2_9BACL</name>
<dbReference type="SUPFAM" id="SSF46689">
    <property type="entry name" value="Homeodomain-like"/>
    <property type="match status" value="2"/>
</dbReference>
<dbReference type="Pfam" id="PF12833">
    <property type="entry name" value="HTH_18"/>
    <property type="match status" value="1"/>
</dbReference>
<evidence type="ECO:0000259" key="10">
    <source>
        <dbReference type="PROSITE" id="PS50110"/>
    </source>
</evidence>
<evidence type="ECO:0000256" key="5">
    <source>
        <dbReference type="ARBA" id="ARBA00023015"/>
    </source>
</evidence>
<keyword evidence="6 11" id="KW-0238">DNA-binding</keyword>
<keyword evidence="2" id="KW-0963">Cytoplasm</keyword>
<feature type="modified residue" description="4-aspartylphosphate" evidence="8">
    <location>
        <position position="54"/>
    </location>
</feature>
<keyword evidence="5" id="KW-0805">Transcription regulation</keyword>
<dbReference type="InterPro" id="IPR009057">
    <property type="entry name" value="Homeodomain-like_sf"/>
</dbReference>
<dbReference type="RefSeq" id="WP_078500297.1">
    <property type="nucleotide sequence ID" value="NZ_MSZX01000007.1"/>
</dbReference>